<dbReference type="AlphaFoldDB" id="A0AAN7K0C8"/>
<keyword evidence="6" id="KW-1185">Reference proteome</keyword>
<dbReference type="InterPro" id="IPR023393">
    <property type="entry name" value="START-like_dom_sf"/>
</dbReference>
<sequence>MALTLDAEVEVKSPADVFWRDLRESTTLFPKVFPEDYKSISVVEGDGKAPGSVRVFHYGEGSPLVKVSYEKIGEVDEEKKLVTYSIIDGDLLKYYKNFKGTITVVPKGEGSLVKWNCIFEKASPEVPDPHVIKDFAIKNFVELDEFIRKAE</sequence>
<dbReference type="CDD" id="cd07816">
    <property type="entry name" value="Bet_v1-like"/>
    <property type="match status" value="1"/>
</dbReference>
<proteinExistence type="inferred from homology"/>
<dbReference type="Proteomes" id="UP001345219">
    <property type="component" value="Chromosome 15"/>
</dbReference>
<reference evidence="5 6" key="1">
    <citation type="journal article" date="2023" name="Hortic Res">
        <title>Pangenome of water caltrop reveals structural variations and asymmetric subgenome divergence after allopolyploidization.</title>
        <authorList>
            <person name="Zhang X."/>
            <person name="Chen Y."/>
            <person name="Wang L."/>
            <person name="Yuan Y."/>
            <person name="Fang M."/>
            <person name="Shi L."/>
            <person name="Lu R."/>
            <person name="Comes H.P."/>
            <person name="Ma Y."/>
            <person name="Chen Y."/>
            <person name="Huang G."/>
            <person name="Zhou Y."/>
            <person name="Zheng Z."/>
            <person name="Qiu Y."/>
        </authorList>
    </citation>
    <scope>NUCLEOTIDE SEQUENCE [LARGE SCALE GENOMIC DNA]</scope>
    <source>
        <tissue evidence="5">Roots</tissue>
    </source>
</reference>
<keyword evidence="2" id="KW-0611">Plant defense</keyword>
<dbReference type="InterPro" id="IPR051761">
    <property type="entry name" value="MLP-like_ligand-binding"/>
</dbReference>
<comment type="caution">
    <text evidence="5">The sequence shown here is derived from an EMBL/GenBank/DDBJ whole genome shotgun (WGS) entry which is preliminary data.</text>
</comment>
<dbReference type="InterPro" id="IPR000916">
    <property type="entry name" value="Bet_v_I/MLP"/>
</dbReference>
<accession>A0AAN7K0C8</accession>
<organism evidence="5 6">
    <name type="scientific">Trapa incisa</name>
    <dbReference type="NCBI Taxonomy" id="236973"/>
    <lineage>
        <taxon>Eukaryota</taxon>
        <taxon>Viridiplantae</taxon>
        <taxon>Streptophyta</taxon>
        <taxon>Embryophyta</taxon>
        <taxon>Tracheophyta</taxon>
        <taxon>Spermatophyta</taxon>
        <taxon>Magnoliopsida</taxon>
        <taxon>eudicotyledons</taxon>
        <taxon>Gunneridae</taxon>
        <taxon>Pentapetalae</taxon>
        <taxon>rosids</taxon>
        <taxon>malvids</taxon>
        <taxon>Myrtales</taxon>
        <taxon>Lythraceae</taxon>
        <taxon>Trapa</taxon>
    </lineage>
</organism>
<dbReference type="SMART" id="SM01037">
    <property type="entry name" value="Bet_v_1"/>
    <property type="match status" value="1"/>
</dbReference>
<dbReference type="PANTHER" id="PTHR31907">
    <property type="entry name" value="MLP-LIKE PROTEIN 423"/>
    <property type="match status" value="1"/>
</dbReference>
<dbReference type="SUPFAM" id="SSF55961">
    <property type="entry name" value="Bet v1-like"/>
    <property type="match status" value="1"/>
</dbReference>
<evidence type="ECO:0000259" key="4">
    <source>
        <dbReference type="SMART" id="SM01037"/>
    </source>
</evidence>
<gene>
    <name evidence="5" type="ORF">SAY87_020164</name>
</gene>
<dbReference type="GO" id="GO:0006952">
    <property type="term" value="P:defense response"/>
    <property type="evidence" value="ECO:0007669"/>
    <property type="project" value="UniProtKB-KW"/>
</dbReference>
<name>A0AAN7K0C8_9MYRT</name>
<protein>
    <recommendedName>
        <fullName evidence="4">Bet v I/Major latex protein domain-containing protein</fullName>
    </recommendedName>
</protein>
<dbReference type="Gene3D" id="3.30.530.20">
    <property type="match status" value="1"/>
</dbReference>
<keyword evidence="3" id="KW-0568">Pathogenesis-related protein</keyword>
<dbReference type="EMBL" id="JAXIOK010000012">
    <property type="protein sequence ID" value="KAK4758863.1"/>
    <property type="molecule type" value="Genomic_DNA"/>
</dbReference>
<evidence type="ECO:0000256" key="1">
    <source>
        <dbReference type="ARBA" id="ARBA00009744"/>
    </source>
</evidence>
<dbReference type="Pfam" id="PF00407">
    <property type="entry name" value="Bet_v_1"/>
    <property type="match status" value="1"/>
</dbReference>
<feature type="domain" description="Bet v I/Major latex protein" evidence="4">
    <location>
        <begin position="2"/>
        <end position="150"/>
    </location>
</feature>
<evidence type="ECO:0000256" key="2">
    <source>
        <dbReference type="ARBA" id="ARBA00022821"/>
    </source>
</evidence>
<evidence type="ECO:0000256" key="3">
    <source>
        <dbReference type="ARBA" id="ARBA00023265"/>
    </source>
</evidence>
<comment type="similarity">
    <text evidence="1">Belongs to the BetVI family.</text>
</comment>
<evidence type="ECO:0000313" key="5">
    <source>
        <dbReference type="EMBL" id="KAK4758863.1"/>
    </source>
</evidence>
<dbReference type="FunFam" id="3.30.530.20:FF:000007">
    <property type="entry name" value="Major pollen allergen Bet v 1-A"/>
    <property type="match status" value="1"/>
</dbReference>
<evidence type="ECO:0000313" key="6">
    <source>
        <dbReference type="Proteomes" id="UP001345219"/>
    </source>
</evidence>